<dbReference type="PROSITE" id="PS51012">
    <property type="entry name" value="ABC_TM2"/>
    <property type="match status" value="1"/>
</dbReference>
<evidence type="ECO:0000256" key="4">
    <source>
        <dbReference type="ARBA" id="ARBA00023136"/>
    </source>
</evidence>
<keyword evidence="6" id="KW-1003">Cell membrane</keyword>
<feature type="transmembrane region" description="Helical" evidence="6">
    <location>
        <begin position="161"/>
        <end position="182"/>
    </location>
</feature>
<dbReference type="PRINTS" id="PR00164">
    <property type="entry name" value="ABC2TRNSPORT"/>
</dbReference>
<dbReference type="GO" id="GO:0046677">
    <property type="term" value="P:response to antibiotic"/>
    <property type="evidence" value="ECO:0007669"/>
    <property type="project" value="UniProtKB-KW"/>
</dbReference>
<feature type="transmembrane region" description="Helical" evidence="6">
    <location>
        <begin position="212"/>
        <end position="233"/>
    </location>
</feature>
<comment type="similarity">
    <text evidence="6">Belongs to the ABC-2 integral membrane protein family.</text>
</comment>
<dbReference type="InterPro" id="IPR047817">
    <property type="entry name" value="ABC2_TM_bact-type"/>
</dbReference>
<reference evidence="8 9" key="1">
    <citation type="submission" date="2017-06" db="EMBL/GenBank/DDBJ databases">
        <authorList>
            <person name="Kim H.J."/>
            <person name="Triplett B.A."/>
        </authorList>
    </citation>
    <scope>NUCLEOTIDE SEQUENCE [LARGE SCALE GENOMIC DNA]</scope>
    <source>
        <strain evidence="8 9">DSM 45207</strain>
    </source>
</reference>
<evidence type="ECO:0000259" key="7">
    <source>
        <dbReference type="PROSITE" id="PS51012"/>
    </source>
</evidence>
<dbReference type="GO" id="GO:0043190">
    <property type="term" value="C:ATP-binding cassette (ABC) transporter complex"/>
    <property type="evidence" value="ECO:0007669"/>
    <property type="project" value="InterPro"/>
</dbReference>
<accession>A0A238XKG0</accession>
<dbReference type="Proteomes" id="UP000198348">
    <property type="component" value="Unassembled WGS sequence"/>
</dbReference>
<evidence type="ECO:0000256" key="2">
    <source>
        <dbReference type="ARBA" id="ARBA00022692"/>
    </source>
</evidence>
<organism evidence="8 9">
    <name type="scientific">Haloechinothrix alba</name>
    <dbReference type="NCBI Taxonomy" id="664784"/>
    <lineage>
        <taxon>Bacteria</taxon>
        <taxon>Bacillati</taxon>
        <taxon>Actinomycetota</taxon>
        <taxon>Actinomycetes</taxon>
        <taxon>Pseudonocardiales</taxon>
        <taxon>Pseudonocardiaceae</taxon>
        <taxon>Haloechinothrix</taxon>
    </lineage>
</organism>
<feature type="transmembrane region" description="Helical" evidence="6">
    <location>
        <begin position="128"/>
        <end position="149"/>
    </location>
</feature>
<dbReference type="Pfam" id="PF01061">
    <property type="entry name" value="ABC2_membrane"/>
    <property type="match status" value="1"/>
</dbReference>
<dbReference type="PANTHER" id="PTHR43229">
    <property type="entry name" value="NODULATION PROTEIN J"/>
    <property type="match status" value="1"/>
</dbReference>
<comment type="caution">
    <text evidence="6">Lacks conserved residue(s) required for the propagation of feature annotation.</text>
</comment>
<sequence>MWYRRYWRSNLYSSGLQPLLFLAAMGLGFGSQVEPGPDTGGVDYLHFVAPTLLVSGAMMIAVFESTWKVASGFQWQQQYVAVVTTPITPGQVFGGELMWVGMRLLLSAVVYGIVAGALGAWLGPGALLVVLVGVLTGLACAAPIMALSATVRNPSNAFSALLRFVVMPVMLFSGTFFPISYIPVPARMLAWVSPLWHGNELARAAALGGGEWLPLVGHGAFLVALLLGGGLLARSRFYRRLVV</sequence>
<feature type="domain" description="ABC transmembrane type-2" evidence="7">
    <location>
        <begin position="9"/>
        <end position="236"/>
    </location>
</feature>
<protein>
    <recommendedName>
        <fullName evidence="6">Transport permease protein</fullName>
    </recommendedName>
</protein>
<dbReference type="PANTHER" id="PTHR43229:SF2">
    <property type="entry name" value="NODULATION PROTEIN J"/>
    <property type="match status" value="1"/>
</dbReference>
<proteinExistence type="inferred from homology"/>
<evidence type="ECO:0000256" key="3">
    <source>
        <dbReference type="ARBA" id="ARBA00022989"/>
    </source>
</evidence>
<keyword evidence="4 6" id="KW-0472">Membrane</keyword>
<evidence type="ECO:0000256" key="1">
    <source>
        <dbReference type="ARBA" id="ARBA00004141"/>
    </source>
</evidence>
<keyword evidence="3 6" id="KW-1133">Transmembrane helix</keyword>
<dbReference type="AlphaFoldDB" id="A0A238XKG0"/>
<name>A0A238XKG0_9PSEU</name>
<feature type="transmembrane region" description="Helical" evidence="6">
    <location>
        <begin position="45"/>
        <end position="63"/>
    </location>
</feature>
<dbReference type="InterPro" id="IPR013525">
    <property type="entry name" value="ABC2_TM"/>
</dbReference>
<evidence type="ECO:0000256" key="5">
    <source>
        <dbReference type="ARBA" id="ARBA00023251"/>
    </source>
</evidence>
<dbReference type="EMBL" id="FZNW01000011">
    <property type="protein sequence ID" value="SNR59162.1"/>
    <property type="molecule type" value="Genomic_DNA"/>
</dbReference>
<dbReference type="InterPro" id="IPR000412">
    <property type="entry name" value="ABC_2_transport"/>
</dbReference>
<evidence type="ECO:0000313" key="9">
    <source>
        <dbReference type="Proteomes" id="UP000198348"/>
    </source>
</evidence>
<keyword evidence="5" id="KW-0046">Antibiotic resistance</keyword>
<comment type="subcellular location">
    <subcellularLocation>
        <location evidence="6">Cell membrane</location>
        <topology evidence="6">Multi-pass membrane protein</topology>
    </subcellularLocation>
    <subcellularLocation>
        <location evidence="1">Membrane</location>
        <topology evidence="1">Multi-pass membrane protein</topology>
    </subcellularLocation>
</comment>
<evidence type="ECO:0000313" key="8">
    <source>
        <dbReference type="EMBL" id="SNR59162.1"/>
    </source>
</evidence>
<keyword evidence="6" id="KW-0813">Transport</keyword>
<evidence type="ECO:0000256" key="6">
    <source>
        <dbReference type="RuleBase" id="RU361157"/>
    </source>
</evidence>
<keyword evidence="9" id="KW-1185">Reference proteome</keyword>
<gene>
    <name evidence="8" type="ORF">SAMN06265360_11169</name>
</gene>
<dbReference type="InterPro" id="IPR051784">
    <property type="entry name" value="Nod_factor_ABC_transporter"/>
</dbReference>
<dbReference type="PIRSF" id="PIRSF006648">
    <property type="entry name" value="DrrB"/>
    <property type="match status" value="1"/>
</dbReference>
<keyword evidence="2 6" id="KW-0812">Transmembrane</keyword>
<dbReference type="GO" id="GO:0140359">
    <property type="term" value="F:ABC-type transporter activity"/>
    <property type="evidence" value="ECO:0007669"/>
    <property type="project" value="InterPro"/>
</dbReference>
<feature type="transmembrane region" description="Helical" evidence="6">
    <location>
        <begin position="104"/>
        <end position="122"/>
    </location>
</feature>